<proteinExistence type="predicted"/>
<dbReference type="AlphaFoldDB" id="A0AAE0WP92"/>
<evidence type="ECO:0000313" key="2">
    <source>
        <dbReference type="Proteomes" id="UP001274830"/>
    </source>
</evidence>
<dbReference type="InterPro" id="IPR053178">
    <property type="entry name" value="Osmoadaptation_assoc"/>
</dbReference>
<name>A0AAE0WP92_9PEZI</name>
<organism evidence="1 2">
    <name type="scientific">Recurvomyces mirabilis</name>
    <dbReference type="NCBI Taxonomy" id="574656"/>
    <lineage>
        <taxon>Eukaryota</taxon>
        <taxon>Fungi</taxon>
        <taxon>Dikarya</taxon>
        <taxon>Ascomycota</taxon>
        <taxon>Pezizomycotina</taxon>
        <taxon>Dothideomycetes</taxon>
        <taxon>Dothideomycetidae</taxon>
        <taxon>Mycosphaerellales</taxon>
        <taxon>Teratosphaeriaceae</taxon>
        <taxon>Recurvomyces</taxon>
    </lineage>
</organism>
<dbReference type="PANTHER" id="PTHR38111:SF2">
    <property type="entry name" value="FINGER DOMAIN PROTEIN, PUTATIVE (AFU_ORTHOLOGUE AFUA_1G01560)-RELATED"/>
    <property type="match status" value="1"/>
</dbReference>
<dbReference type="Proteomes" id="UP001274830">
    <property type="component" value="Unassembled WGS sequence"/>
</dbReference>
<dbReference type="PANTHER" id="PTHR38111">
    <property type="entry name" value="ZN(2)-C6 FUNGAL-TYPE DOMAIN-CONTAINING PROTEIN-RELATED"/>
    <property type="match status" value="1"/>
</dbReference>
<protein>
    <submittedName>
        <fullName evidence="1">Uncharacterized protein</fullName>
    </submittedName>
</protein>
<dbReference type="EMBL" id="JAUTXT010000015">
    <property type="protein sequence ID" value="KAK3675250.1"/>
    <property type="molecule type" value="Genomic_DNA"/>
</dbReference>
<accession>A0AAE0WP92</accession>
<comment type="caution">
    <text evidence="1">The sequence shown here is derived from an EMBL/GenBank/DDBJ whole genome shotgun (WGS) entry which is preliminary data.</text>
</comment>
<gene>
    <name evidence="1" type="ORF">LTR78_004760</name>
</gene>
<reference evidence="1" key="1">
    <citation type="submission" date="2023-07" db="EMBL/GenBank/DDBJ databases">
        <title>Black Yeasts Isolated from many extreme environments.</title>
        <authorList>
            <person name="Coleine C."/>
            <person name="Stajich J.E."/>
            <person name="Selbmann L."/>
        </authorList>
    </citation>
    <scope>NUCLEOTIDE SEQUENCE</scope>
    <source>
        <strain evidence="1">CCFEE 5485</strain>
    </source>
</reference>
<evidence type="ECO:0000313" key="1">
    <source>
        <dbReference type="EMBL" id="KAK3675250.1"/>
    </source>
</evidence>
<sequence>MTAAETLYVNAIAGVRAAVLETQRAKEDGTLVASMLLASFERYNGSSEKTTSTWEVHAEGVSWLVENRGINQTRTSLGRAVFRKAREIIIDAAFCRDVAAPSFVITYSQAIGRDSKSGMDDQLAILEARASALWSRYSTGELVTSLHEQAWTLRQDLELWERDMASTDPACRASQGVLSKVRANMCRIIALRLAAALCERQAQQREALVEHSSQEKVDSSRIVVTELCRSVSNVLQGFAATEIEETPTMSALGLARPLYIVTKILVDESRQGISDGFLLDLLASQTRCALRMLHHLSLKAGDQCSVRMLQAIKLQYGNAELRQDQDSELGHEIDTWCSVGSGRSGQ</sequence>
<keyword evidence="2" id="KW-1185">Reference proteome</keyword>